<sequence length="103" mass="12037">MFIYNVTTNIDDSVHQQWLQWMQETHIPDMIATGKFTEAKIVKVLVEEEMGGQTYSVQYTTDSKATLQDFYLNDSDRLKREVLVKFADKIVSFETELQIVSEH</sequence>
<organism evidence="1 2">
    <name type="scientific">Pustulibacterium marinum</name>
    <dbReference type="NCBI Taxonomy" id="1224947"/>
    <lineage>
        <taxon>Bacteria</taxon>
        <taxon>Pseudomonadati</taxon>
        <taxon>Bacteroidota</taxon>
        <taxon>Flavobacteriia</taxon>
        <taxon>Flavobacteriales</taxon>
        <taxon>Flavobacteriaceae</taxon>
        <taxon>Pustulibacterium</taxon>
    </lineage>
</organism>
<dbReference type="RefSeq" id="WP_093026003.1">
    <property type="nucleotide sequence ID" value="NZ_FPBK01000013.1"/>
</dbReference>
<gene>
    <name evidence="1" type="ORF">SAMN05216480_11376</name>
</gene>
<evidence type="ECO:0000313" key="2">
    <source>
        <dbReference type="Proteomes" id="UP000199138"/>
    </source>
</evidence>
<dbReference type="Proteomes" id="UP000199138">
    <property type="component" value="Unassembled WGS sequence"/>
</dbReference>
<protein>
    <recommendedName>
        <fullName evidence="3">DUF4286 domain-containing protein</fullName>
    </recommendedName>
</protein>
<dbReference type="OrthoDB" id="1121837at2"/>
<dbReference type="AlphaFoldDB" id="A0A1I7I7T9"/>
<dbReference type="InterPro" id="IPR025563">
    <property type="entry name" value="DUF4286"/>
</dbReference>
<evidence type="ECO:0000313" key="1">
    <source>
        <dbReference type="EMBL" id="SFU68836.1"/>
    </source>
</evidence>
<dbReference type="STRING" id="1224947.SAMN05216480_11376"/>
<proteinExistence type="predicted"/>
<reference evidence="1 2" key="1">
    <citation type="submission" date="2016-10" db="EMBL/GenBank/DDBJ databases">
        <authorList>
            <person name="de Groot N.N."/>
        </authorList>
    </citation>
    <scope>NUCLEOTIDE SEQUENCE [LARGE SCALE GENOMIC DNA]</scope>
    <source>
        <strain evidence="1 2">CGMCC 1.12333</strain>
    </source>
</reference>
<keyword evidence="2" id="KW-1185">Reference proteome</keyword>
<accession>A0A1I7I7T9</accession>
<dbReference type="Pfam" id="PF14114">
    <property type="entry name" value="DUF4286"/>
    <property type="match status" value="1"/>
</dbReference>
<evidence type="ECO:0008006" key="3">
    <source>
        <dbReference type="Google" id="ProtNLM"/>
    </source>
</evidence>
<name>A0A1I7I7T9_9FLAO</name>
<dbReference type="EMBL" id="FPBK01000013">
    <property type="protein sequence ID" value="SFU68836.1"/>
    <property type="molecule type" value="Genomic_DNA"/>
</dbReference>